<keyword evidence="3" id="KW-0238">DNA-binding</keyword>
<evidence type="ECO:0000313" key="3">
    <source>
        <dbReference type="EMBL" id="RJF84729.1"/>
    </source>
</evidence>
<dbReference type="NCBIfam" id="TIGR01764">
    <property type="entry name" value="excise"/>
    <property type="match status" value="1"/>
</dbReference>
<gene>
    <name evidence="3" type="ORF">D3877_09555</name>
</gene>
<reference evidence="3 4" key="1">
    <citation type="submission" date="2018-09" db="EMBL/GenBank/DDBJ databases">
        <authorList>
            <person name="Zhu H."/>
        </authorList>
    </citation>
    <scope>NUCLEOTIDE SEQUENCE [LARGE SCALE GENOMIC DNA]</scope>
    <source>
        <strain evidence="3 4">K2W22B-5</strain>
    </source>
</reference>
<evidence type="ECO:0000313" key="4">
    <source>
        <dbReference type="Proteomes" id="UP000283458"/>
    </source>
</evidence>
<dbReference type="Proteomes" id="UP000283458">
    <property type="component" value="Unassembled WGS sequence"/>
</dbReference>
<evidence type="ECO:0000256" key="1">
    <source>
        <dbReference type="SAM" id="MobiDB-lite"/>
    </source>
</evidence>
<dbReference type="SUPFAM" id="SSF46955">
    <property type="entry name" value="Putative DNA-binding domain"/>
    <property type="match status" value="1"/>
</dbReference>
<name>A0A418W3Z9_9PROT</name>
<dbReference type="EMBL" id="QYUL01000001">
    <property type="protein sequence ID" value="RJF84729.1"/>
    <property type="molecule type" value="Genomic_DNA"/>
</dbReference>
<dbReference type="InterPro" id="IPR010093">
    <property type="entry name" value="SinI_DNA-bd"/>
</dbReference>
<dbReference type="AlphaFoldDB" id="A0A418W3Z9"/>
<accession>A0A418W3Z9</accession>
<feature type="domain" description="Helix-turn-helix" evidence="2">
    <location>
        <begin position="17"/>
        <end position="67"/>
    </location>
</feature>
<protein>
    <submittedName>
        <fullName evidence="3">DNA-binding protein</fullName>
    </submittedName>
</protein>
<feature type="compositionally biased region" description="Basic residues" evidence="1">
    <location>
        <begin position="94"/>
        <end position="106"/>
    </location>
</feature>
<keyword evidence="4" id="KW-1185">Reference proteome</keyword>
<sequence length="106" mass="11487">MAGATKEEDAMSLDQPWYSLNEAADRYGVTRRTVERWAEDGRIVVTTLAGTTRRISAASLLAFEQANRTVTLPSPLAPDDADTSGSTGGDAKGKPVRPRTTPRRPR</sequence>
<dbReference type="InterPro" id="IPR009061">
    <property type="entry name" value="DNA-bd_dom_put_sf"/>
</dbReference>
<proteinExistence type="predicted"/>
<feature type="region of interest" description="Disordered" evidence="1">
    <location>
        <begin position="68"/>
        <end position="106"/>
    </location>
</feature>
<dbReference type="InterPro" id="IPR041657">
    <property type="entry name" value="HTH_17"/>
</dbReference>
<evidence type="ECO:0000259" key="2">
    <source>
        <dbReference type="Pfam" id="PF12728"/>
    </source>
</evidence>
<comment type="caution">
    <text evidence="3">The sequence shown here is derived from an EMBL/GenBank/DDBJ whole genome shotgun (WGS) entry which is preliminary data.</text>
</comment>
<dbReference type="Pfam" id="PF12728">
    <property type="entry name" value="HTH_17"/>
    <property type="match status" value="1"/>
</dbReference>
<organism evidence="3 4">
    <name type="scientific">Azospirillum cavernae</name>
    <dbReference type="NCBI Taxonomy" id="2320860"/>
    <lineage>
        <taxon>Bacteria</taxon>
        <taxon>Pseudomonadati</taxon>
        <taxon>Pseudomonadota</taxon>
        <taxon>Alphaproteobacteria</taxon>
        <taxon>Rhodospirillales</taxon>
        <taxon>Azospirillaceae</taxon>
        <taxon>Azospirillum</taxon>
    </lineage>
</organism>
<dbReference type="GO" id="GO:0003677">
    <property type="term" value="F:DNA binding"/>
    <property type="evidence" value="ECO:0007669"/>
    <property type="project" value="UniProtKB-KW"/>
</dbReference>